<evidence type="ECO:0000256" key="2">
    <source>
        <dbReference type="ARBA" id="ARBA00008751"/>
    </source>
</evidence>
<dbReference type="RefSeq" id="WP_006395127.1">
    <property type="nucleotide sequence ID" value="NZ_CP014060.2"/>
</dbReference>
<dbReference type="Gene3D" id="3.90.380.10">
    <property type="entry name" value="Naphthalene 1,2-dioxygenase Alpha Subunit, Chain A, domain 1"/>
    <property type="match status" value="1"/>
</dbReference>
<dbReference type="Gene3D" id="2.102.10.10">
    <property type="entry name" value="Rieske [2Fe-2S] iron-sulphur domain"/>
    <property type="match status" value="1"/>
</dbReference>
<dbReference type="InterPro" id="IPR017941">
    <property type="entry name" value="Rieske_2Fe-2S"/>
</dbReference>
<keyword evidence="4" id="KW-0479">Metal-binding</keyword>
<dbReference type="EMBL" id="CP014060">
    <property type="protein sequence ID" value="AMG35155.1"/>
    <property type="molecule type" value="Genomic_DNA"/>
</dbReference>
<dbReference type="InterPro" id="IPR036922">
    <property type="entry name" value="Rieske_2Fe-2S_sf"/>
</dbReference>
<keyword evidence="7" id="KW-0411">Iron-sulfur</keyword>
<dbReference type="GO" id="GO:0051213">
    <property type="term" value="F:dioxygenase activity"/>
    <property type="evidence" value="ECO:0007669"/>
    <property type="project" value="UniProtKB-KW"/>
</dbReference>
<evidence type="ECO:0000256" key="7">
    <source>
        <dbReference type="ARBA" id="ARBA00023014"/>
    </source>
</evidence>
<dbReference type="InterPro" id="IPR001663">
    <property type="entry name" value="Rng_hydr_dOase-A"/>
</dbReference>
<evidence type="ECO:0000313" key="9">
    <source>
        <dbReference type="EMBL" id="AMG35155.1"/>
    </source>
</evidence>
<keyword evidence="5" id="KW-0560">Oxidoreductase</keyword>
<dbReference type="Pfam" id="PF00355">
    <property type="entry name" value="Rieske"/>
    <property type="match status" value="1"/>
</dbReference>
<dbReference type="Proteomes" id="UP000060602">
    <property type="component" value="Chromosome"/>
</dbReference>
<reference evidence="10" key="1">
    <citation type="submission" date="2015-12" db="EMBL/GenBank/DDBJ databases">
        <title>FDA dAtabase for Regulatory Grade micrObial Sequences (FDA-ARGOS): Supporting development and validation of Infectious Disease Dx tests.</title>
        <authorList>
            <person name="Case J."/>
            <person name="Tallon L."/>
            <person name="Sadzewicz L."/>
            <person name="Sengamalay N."/>
            <person name="Ott S."/>
            <person name="Godinez A."/>
            <person name="Nagaraj S."/>
            <person name="Nadendla S."/>
            <person name="Sichtig H."/>
        </authorList>
    </citation>
    <scope>NUCLEOTIDE SEQUENCE [LARGE SCALE GENOMIC DNA]</scope>
    <source>
        <strain evidence="10">FDAARGOS_147</strain>
    </source>
</reference>
<dbReference type="PANTHER" id="PTHR43756">
    <property type="entry name" value="CHOLINE MONOOXYGENASE, CHLOROPLASTIC"/>
    <property type="match status" value="1"/>
</dbReference>
<sequence>MTDIGRLEHVQQALSPLHVRAYFDEALFAREQERIFKQSALYVGHEKGVPEPGDWRRLPHEEGGRVLVRNARGVELVSNVCRHRQALILGGETGAVTGPGNPAGNLSASGGNIVCPLHRWTYDNQGQILGAPQFPSTPCLNLPRFPLKNCHGLLFEGPRDPQRDLGHLFARPEFDFSDYVLDHVEVHQCNYNWKTFIEVYLEDYHVGPFHPGLGRFVTCDDLSWEFGRQHSLQRVGVHDSLEKPGSDVYRDWHDTLMRYRGGSAPDYGAIWVTYFPTHMIELYPHVLVLSTLYPKSPQETINIAEFYYPEEIALFEREFVEAQRAAYMETAIEDDEIGERMDAGRLALLRRGTSESGPYQSPMEDGMQHFHEWYRDVMGDELGDCAAP</sequence>
<comment type="similarity">
    <text evidence="2">Belongs to the bacterial ring-hydroxylating dioxygenase alpha subunit family.</text>
</comment>
<dbReference type="AlphaFoldDB" id="A0A0X8NVJ0"/>
<dbReference type="GO" id="GO:0005506">
    <property type="term" value="F:iron ion binding"/>
    <property type="evidence" value="ECO:0007669"/>
    <property type="project" value="InterPro"/>
</dbReference>
<name>A0A0X8NVJ0_ALCXX</name>
<evidence type="ECO:0000256" key="4">
    <source>
        <dbReference type="ARBA" id="ARBA00022723"/>
    </source>
</evidence>
<protein>
    <submittedName>
        <fullName evidence="9">Aromatic ring-hydroxylating dioxygenase subunit alpha</fullName>
    </submittedName>
</protein>
<gene>
    <name evidence="9" type="ORF">AL504_03290</name>
</gene>
<evidence type="ECO:0000256" key="6">
    <source>
        <dbReference type="ARBA" id="ARBA00023004"/>
    </source>
</evidence>
<evidence type="ECO:0000313" key="10">
    <source>
        <dbReference type="Proteomes" id="UP000060602"/>
    </source>
</evidence>
<dbReference type="PRINTS" id="PR00090">
    <property type="entry name" value="RNGDIOXGNASE"/>
</dbReference>
<dbReference type="CDD" id="cd00680">
    <property type="entry name" value="RHO_alpha_C"/>
    <property type="match status" value="1"/>
</dbReference>
<keyword evidence="3" id="KW-0001">2Fe-2S</keyword>
<evidence type="ECO:0000256" key="3">
    <source>
        <dbReference type="ARBA" id="ARBA00022714"/>
    </source>
</evidence>
<evidence type="ECO:0000256" key="5">
    <source>
        <dbReference type="ARBA" id="ARBA00023002"/>
    </source>
</evidence>
<dbReference type="GO" id="GO:0051537">
    <property type="term" value="F:2 iron, 2 sulfur cluster binding"/>
    <property type="evidence" value="ECO:0007669"/>
    <property type="project" value="UniProtKB-KW"/>
</dbReference>
<evidence type="ECO:0000256" key="1">
    <source>
        <dbReference type="ARBA" id="ARBA00001962"/>
    </source>
</evidence>
<dbReference type="SUPFAM" id="SSF55961">
    <property type="entry name" value="Bet v1-like"/>
    <property type="match status" value="1"/>
</dbReference>
<dbReference type="PROSITE" id="PS51296">
    <property type="entry name" value="RIESKE"/>
    <property type="match status" value="1"/>
</dbReference>
<comment type="cofactor">
    <cofactor evidence="1">
        <name>Fe cation</name>
        <dbReference type="ChEBI" id="CHEBI:24875"/>
    </cofactor>
</comment>
<dbReference type="CDD" id="cd03469">
    <property type="entry name" value="Rieske_RO_Alpha_N"/>
    <property type="match status" value="1"/>
</dbReference>
<keyword evidence="9" id="KW-0223">Dioxygenase</keyword>
<dbReference type="SUPFAM" id="SSF50022">
    <property type="entry name" value="ISP domain"/>
    <property type="match status" value="1"/>
</dbReference>
<proteinExistence type="inferred from homology"/>
<keyword evidence="6" id="KW-0408">Iron</keyword>
<feature type="domain" description="Rieske" evidence="8">
    <location>
        <begin position="41"/>
        <end position="156"/>
    </location>
</feature>
<organism evidence="9 10">
    <name type="scientific">Alcaligenes xylosoxydans xylosoxydans</name>
    <name type="common">Achromobacter xylosoxidans</name>
    <dbReference type="NCBI Taxonomy" id="85698"/>
    <lineage>
        <taxon>Bacteria</taxon>
        <taxon>Pseudomonadati</taxon>
        <taxon>Pseudomonadota</taxon>
        <taxon>Betaproteobacteria</taxon>
        <taxon>Burkholderiales</taxon>
        <taxon>Alcaligenaceae</taxon>
        <taxon>Achromobacter</taxon>
    </lineage>
</organism>
<accession>A0A0X8NVJ0</accession>
<dbReference type="PANTHER" id="PTHR43756:SF5">
    <property type="entry name" value="CHOLINE MONOOXYGENASE, CHLOROPLASTIC"/>
    <property type="match status" value="1"/>
</dbReference>
<dbReference type="InterPro" id="IPR015879">
    <property type="entry name" value="Ring_hydroxy_dOase_asu_C_dom"/>
</dbReference>
<dbReference type="Pfam" id="PF00848">
    <property type="entry name" value="Ring_hydroxyl_A"/>
    <property type="match status" value="1"/>
</dbReference>
<evidence type="ECO:0000259" key="8">
    <source>
        <dbReference type="PROSITE" id="PS51296"/>
    </source>
</evidence>